<dbReference type="PROSITE" id="PS00455">
    <property type="entry name" value="AMP_BINDING"/>
    <property type="match status" value="2"/>
</dbReference>
<dbReference type="InterPro" id="IPR001242">
    <property type="entry name" value="Condensation_dom"/>
</dbReference>
<accession>A0ABW6PHJ8</accession>
<dbReference type="SUPFAM" id="SSF52777">
    <property type="entry name" value="CoA-dependent acyltransferases"/>
    <property type="match status" value="4"/>
</dbReference>
<dbReference type="Pfam" id="PF00668">
    <property type="entry name" value="Condensation"/>
    <property type="match status" value="2"/>
</dbReference>
<dbReference type="Gene3D" id="3.40.50.12780">
    <property type="entry name" value="N-terminal domain of ligase-like"/>
    <property type="match status" value="1"/>
</dbReference>
<dbReference type="InterPro" id="IPR000873">
    <property type="entry name" value="AMP-dep_synth/lig_dom"/>
</dbReference>
<keyword evidence="6" id="KW-1185">Reference proteome</keyword>
<evidence type="ECO:0000256" key="3">
    <source>
        <dbReference type="ARBA" id="ARBA00022553"/>
    </source>
</evidence>
<dbReference type="Gene3D" id="2.30.38.10">
    <property type="entry name" value="Luciferase, Domain 3"/>
    <property type="match status" value="1"/>
</dbReference>
<keyword evidence="3" id="KW-0597">Phosphoprotein</keyword>
<evidence type="ECO:0000256" key="1">
    <source>
        <dbReference type="ARBA" id="ARBA00001957"/>
    </source>
</evidence>
<dbReference type="PANTHER" id="PTHR45527:SF14">
    <property type="entry name" value="PLIPASTATIN SYNTHASE SUBUNIT B"/>
    <property type="match status" value="1"/>
</dbReference>
<dbReference type="InterPro" id="IPR009081">
    <property type="entry name" value="PP-bd_ACP"/>
</dbReference>
<dbReference type="Gene3D" id="3.40.50.980">
    <property type="match status" value="2"/>
</dbReference>
<feature type="domain" description="Carrier" evidence="4">
    <location>
        <begin position="2008"/>
        <end position="2083"/>
    </location>
</feature>
<dbReference type="Gene3D" id="3.30.559.10">
    <property type="entry name" value="Chloramphenicol acetyltransferase-like domain"/>
    <property type="match status" value="2"/>
</dbReference>
<dbReference type="InterPro" id="IPR045851">
    <property type="entry name" value="AMP-bd_C_sf"/>
</dbReference>
<dbReference type="InterPro" id="IPR036736">
    <property type="entry name" value="ACP-like_sf"/>
</dbReference>
<evidence type="ECO:0000313" key="6">
    <source>
        <dbReference type="Proteomes" id="UP001601444"/>
    </source>
</evidence>
<proteinExistence type="predicted"/>
<dbReference type="Gene3D" id="3.40.50.1820">
    <property type="entry name" value="alpha/beta hydrolase"/>
    <property type="match status" value="1"/>
</dbReference>
<comment type="caution">
    <text evidence="5">The sequence shown here is derived from an EMBL/GenBank/DDBJ whole genome shotgun (WGS) entry which is preliminary data.</text>
</comment>
<dbReference type="CDD" id="cd05930">
    <property type="entry name" value="A_NRPS"/>
    <property type="match status" value="1"/>
</dbReference>
<dbReference type="InterPro" id="IPR023213">
    <property type="entry name" value="CAT-like_dom_sf"/>
</dbReference>
<protein>
    <submittedName>
        <fullName evidence="5">Amino acid adenylation domain-containing protein</fullName>
    </submittedName>
</protein>
<gene>
    <name evidence="5" type="ORF">ACFYTF_03090</name>
</gene>
<dbReference type="EMBL" id="JBIAMX010000001">
    <property type="protein sequence ID" value="MFF0541800.1"/>
    <property type="molecule type" value="Genomic_DNA"/>
</dbReference>
<dbReference type="Gene3D" id="1.10.1200.10">
    <property type="entry name" value="ACP-like"/>
    <property type="match status" value="2"/>
</dbReference>
<dbReference type="InterPro" id="IPR025110">
    <property type="entry name" value="AMP-bd_C"/>
</dbReference>
<evidence type="ECO:0000313" key="5">
    <source>
        <dbReference type="EMBL" id="MFF0541800.1"/>
    </source>
</evidence>
<dbReference type="Pfam" id="PF13193">
    <property type="entry name" value="AMP-binding_C"/>
    <property type="match status" value="1"/>
</dbReference>
<dbReference type="Gene3D" id="3.30.559.30">
    <property type="entry name" value="Nonribosomal peptide synthetase, condensation domain"/>
    <property type="match status" value="2"/>
</dbReference>
<dbReference type="NCBIfam" id="TIGR01733">
    <property type="entry name" value="AA-adenyl-dom"/>
    <property type="match status" value="2"/>
</dbReference>
<dbReference type="SUPFAM" id="SSF47336">
    <property type="entry name" value="ACP-like"/>
    <property type="match status" value="2"/>
</dbReference>
<dbReference type="InterPro" id="IPR001031">
    <property type="entry name" value="Thioesterase"/>
</dbReference>
<dbReference type="SUPFAM" id="SSF53474">
    <property type="entry name" value="alpha/beta-Hydrolases"/>
    <property type="match status" value="1"/>
</dbReference>
<dbReference type="Pfam" id="PF00550">
    <property type="entry name" value="PP-binding"/>
    <property type="match status" value="2"/>
</dbReference>
<dbReference type="PANTHER" id="PTHR45527">
    <property type="entry name" value="NONRIBOSOMAL PEPTIDE SYNTHETASE"/>
    <property type="match status" value="1"/>
</dbReference>
<dbReference type="InterPro" id="IPR042099">
    <property type="entry name" value="ANL_N_sf"/>
</dbReference>
<dbReference type="SMART" id="SM00823">
    <property type="entry name" value="PKS_PP"/>
    <property type="match status" value="2"/>
</dbReference>
<dbReference type="InterPro" id="IPR029058">
    <property type="entry name" value="AB_hydrolase_fold"/>
</dbReference>
<dbReference type="InterPro" id="IPR020806">
    <property type="entry name" value="PKS_PP-bd"/>
</dbReference>
<feature type="domain" description="Carrier" evidence="4">
    <location>
        <begin position="961"/>
        <end position="1034"/>
    </location>
</feature>
<keyword evidence="2" id="KW-0596">Phosphopantetheine</keyword>
<name>A0ABW6PHJ8_9NOCA</name>
<dbReference type="Proteomes" id="UP001601444">
    <property type="component" value="Unassembled WGS sequence"/>
</dbReference>
<evidence type="ECO:0000259" key="4">
    <source>
        <dbReference type="PROSITE" id="PS50075"/>
    </source>
</evidence>
<dbReference type="SUPFAM" id="SSF56801">
    <property type="entry name" value="Acetyl-CoA synthetase-like"/>
    <property type="match status" value="2"/>
</dbReference>
<dbReference type="RefSeq" id="WP_387698869.1">
    <property type="nucleotide sequence ID" value="NZ_JBIAMX010000001.1"/>
</dbReference>
<dbReference type="Pfam" id="PF00501">
    <property type="entry name" value="AMP-binding"/>
    <property type="match status" value="2"/>
</dbReference>
<dbReference type="Pfam" id="PF00975">
    <property type="entry name" value="Thioesterase"/>
    <property type="match status" value="1"/>
</dbReference>
<organism evidence="5 6">
    <name type="scientific">Nocardia thailandica</name>
    <dbReference type="NCBI Taxonomy" id="257275"/>
    <lineage>
        <taxon>Bacteria</taxon>
        <taxon>Bacillati</taxon>
        <taxon>Actinomycetota</taxon>
        <taxon>Actinomycetes</taxon>
        <taxon>Mycobacteriales</taxon>
        <taxon>Nocardiaceae</taxon>
        <taxon>Nocardia</taxon>
    </lineage>
</organism>
<dbReference type="InterPro" id="IPR020845">
    <property type="entry name" value="AMP-binding_CS"/>
</dbReference>
<dbReference type="InterPro" id="IPR010071">
    <property type="entry name" value="AA_adenyl_dom"/>
</dbReference>
<sequence>MLEDEFRDVTALQRDVLAVAARHPHLPLVHISGYSHVAEALDPDRMRRCVELAHEANDALRLRFHSGPEGFRQSVADTVPALEVVDLSAADDPAVACREWMREANGRPPAEAGPPLELALLIDGPGSHYLYGRLHHAAGDAWALNLLFAQILGMYESATPTAELAAAPMPSFLDHVARERAYRDSDRWREDRQWFLDHLGDAEPALFTRTAALDTVTRTTRTVRVDPELAAAIRATGLSMFSVTAAALAAHLARVHGVGEVVLGVPMLNRAPADLATVGDFANMLPLRVPVAEAATLLDVARRVADQVRALKPRQGFALGDIVRALAERTGTPPTLFDVTYSYSTLPAADHLEKLLARSEFFSGGTVADAVNIIAVEHERDGTVDLHLFASTDVFDADFPLADALRRVTALLRNALAAPDVPLRELDALPSADRRTLAAFEPGPTVPFPGDSLDRLFTAQAARTPDAPAVRGADGTLTYADLRAAVERLAAELAAAGVRADEPVPVVLPRSPELLVAIWGVLRAGAAYVPVDPAHPAERIATVLTQSGARLAITADGLPAGAVPDGVTRVPVRPEGTAEAPESTTAPGDLAYVLFTSGSTGTPKGVMIEHRPVVNRLAWMQRRYPLGADDVILQKTPATFDVSVWELMWWALTGASVALLAPGAERDPRRIVEAIETHRVTVLHFVPSMLGPFLDELAAEPAARRRVASLRRVFCSGEALPAELVTRFAAVFGGTADAPRLVNLYGPTEATVDVSWFDCPADPAGLTVVPIGRPIDNIDLLVLDEDGRRVPPGVAGELNIAGVGLARGYLGRPDLTAAAFVEDPAAPGGRRYRTGDIARWLADGTLEYLGRRDDQVKIRGNRVTLGEVENTLLRAPGVRAAAVLDQHSEAAGTHLVGYFVPAAPGVTDANALAAHLSAALPPYMVPSRFVALDRIPLTPNGKLDRRALAAAAPAATDDRRAPSTPAEAELVRLCTELLGAPIGVDDNFFTHGGDSILALALRTAAERHGLHLDLDVLFTRPTIAALAASAGTEAAPADRIGEPFAGVALVDRAALAQAEDAFAVGSLQLGMLFHAAERAESTLYKDVFRYRLRMPWQEGEFRAAADRLAARQPALRSTFDLTGFTTPLQIVHPAATAPVTVWPGADEDRIAAHIEDRRRFAYDIAAGPLWHLAVFPGAGGTVELVLSFHHAVLDGWSVATVVRELVQDYLSALGFPLTAPVSAAAPSTVLAEYVRDEQRATAAHEHARYWRATLDDATPTQLRSFTAHLPAGTPVRPRTTLLVPSGTQAAARRFAAEQDVTVKTLLLTAHCLALGVLTGATDTVTGVIGHARPGRPDAETVAGLFLNTLPLRLDGSARTWREAVDQVAAAERAAVPHRRYPLRAILADRAAGGRAETTLFDTAFNYVHYHQFSRLAGIDGVELLDFDVREETNFAALLTVAIDPRTDRMLLRVDGDADTTPEQCALLASTCLRILECLLVAPDEPIDRNHPRIRATDVVSLTAERAARTPDAIAVRDDEGAWTYGELAEHAGRITADLLALGLAPQARVGVLMDRGRALIATVLAVARAGAVVVPLDPNYPEQRLRRMLDRSAPARVVAAAAYADLLPDPAIRIDPDTLGAGAPAGPLPLPHPESAAYVLFTSGSTGEPKGVVMPHRALANLVEWQNGTATGAAASTLQYAPLSFDVSFQEIWATLAAGGLLRLAGSAQRSDMAALLDTLVGERIERLFLPFVALQALAETAVATERYPTALRVLISSGEQLRVTPEIRELCRRVPGLILENQYGPTETHVTTAFAMTGAAELFPALPPIGRAVDGATVHLLDRTLRPVPDGVEGEIYLGGVAVATGYEGRGDLTATRFVPAGPGGERVYRTGDLGIRLGTGDIVCRGRADAQVKIRGYRVEPAEVELQIAALAVEFPGITESAVVARTFGGIDGVLTAFLVGDEAATDVAALRTRLGAALPAHMVPTRFAWLDAVPRTPSGKRDDRALRDLDLDGRDGLGPAGDHVAPRDEIEAAVAEIMAEFAGVPALSADQDFFDAGGTSVGAMRVVLSLNRRWDTEIPLDTFVKAPTAAALAAIVRNDGKRRFDPVVALRRTGTGAPLFLVHPIGGNVLCYLALTKHLPAGRPVYGLQAAGADIGSEPLDDVTAMAAAYLAAIRRVHPEGPIHLAGWSFGGYVALEMARQLDADEVASLTLLDTIALRTGPREAFPADAKMRWFFQELLWYARGAEAADVDFAPGTGGDDLFAHMLTESVAAGLLPPESSERTLRRLFGVFDGNATAIQSYRMTPLDRDVTLLRAAGGLPPGLKFAHTLAGTMFDSDSNGWDDLVRGDLDIVTIPGDHLDMMTEPHVAELAATLGRLLTAAEPTRTRQ</sequence>
<reference evidence="5 6" key="1">
    <citation type="submission" date="2024-10" db="EMBL/GenBank/DDBJ databases">
        <title>The Natural Products Discovery Center: Release of the First 8490 Sequenced Strains for Exploring Actinobacteria Biosynthetic Diversity.</title>
        <authorList>
            <person name="Kalkreuter E."/>
            <person name="Kautsar S.A."/>
            <person name="Yang D."/>
            <person name="Bader C.D."/>
            <person name="Teijaro C.N."/>
            <person name="Fluegel L."/>
            <person name="Davis C.M."/>
            <person name="Simpson J.R."/>
            <person name="Lauterbach L."/>
            <person name="Steele A.D."/>
            <person name="Gui C."/>
            <person name="Meng S."/>
            <person name="Li G."/>
            <person name="Viehrig K."/>
            <person name="Ye F."/>
            <person name="Su P."/>
            <person name="Kiefer A.F."/>
            <person name="Nichols A."/>
            <person name="Cepeda A.J."/>
            <person name="Yan W."/>
            <person name="Fan B."/>
            <person name="Jiang Y."/>
            <person name="Adhikari A."/>
            <person name="Zheng C.-J."/>
            <person name="Schuster L."/>
            <person name="Cowan T.M."/>
            <person name="Smanski M.J."/>
            <person name="Chevrette M.G."/>
            <person name="De Carvalho L.P.S."/>
            <person name="Shen B."/>
        </authorList>
    </citation>
    <scope>NUCLEOTIDE SEQUENCE [LARGE SCALE GENOMIC DNA]</scope>
    <source>
        <strain evidence="5 6">NPDC004045</strain>
    </source>
</reference>
<dbReference type="Gene3D" id="3.30.300.30">
    <property type="match status" value="2"/>
</dbReference>
<dbReference type="PROSITE" id="PS50075">
    <property type="entry name" value="CARRIER"/>
    <property type="match status" value="2"/>
</dbReference>
<comment type="cofactor">
    <cofactor evidence="1">
        <name>pantetheine 4'-phosphate</name>
        <dbReference type="ChEBI" id="CHEBI:47942"/>
    </cofactor>
</comment>
<evidence type="ECO:0000256" key="2">
    <source>
        <dbReference type="ARBA" id="ARBA00022450"/>
    </source>
</evidence>